<organism evidence="2 3">
    <name type="scientific">Mortierella alpina</name>
    <name type="common">Oleaginous fungus</name>
    <name type="synonym">Mortierella renispora</name>
    <dbReference type="NCBI Taxonomy" id="64518"/>
    <lineage>
        <taxon>Eukaryota</taxon>
        <taxon>Fungi</taxon>
        <taxon>Fungi incertae sedis</taxon>
        <taxon>Mucoromycota</taxon>
        <taxon>Mortierellomycotina</taxon>
        <taxon>Mortierellomycetes</taxon>
        <taxon>Mortierellales</taxon>
        <taxon>Mortierellaceae</taxon>
        <taxon>Mortierella</taxon>
    </lineage>
</organism>
<proteinExistence type="predicted"/>
<dbReference type="EMBL" id="JAAAHY010002082">
    <property type="protein sequence ID" value="KAF9945445.1"/>
    <property type="molecule type" value="Genomic_DNA"/>
</dbReference>
<feature type="compositionally biased region" description="Basic and acidic residues" evidence="1">
    <location>
        <begin position="124"/>
        <end position="145"/>
    </location>
</feature>
<protein>
    <submittedName>
        <fullName evidence="2">Uncharacterized protein</fullName>
    </submittedName>
</protein>
<evidence type="ECO:0000313" key="3">
    <source>
        <dbReference type="Proteomes" id="UP000738359"/>
    </source>
</evidence>
<dbReference type="AlphaFoldDB" id="A0A9P6IRR0"/>
<keyword evidence="3" id="KW-1185">Reference proteome</keyword>
<gene>
    <name evidence="2" type="ORF">BGZ70_003802</name>
</gene>
<evidence type="ECO:0000256" key="1">
    <source>
        <dbReference type="SAM" id="MobiDB-lite"/>
    </source>
</evidence>
<dbReference type="OrthoDB" id="2443422at2759"/>
<feature type="compositionally biased region" description="Basic and acidic residues" evidence="1">
    <location>
        <begin position="51"/>
        <end position="71"/>
    </location>
</feature>
<feature type="region of interest" description="Disordered" evidence="1">
    <location>
        <begin position="48"/>
        <end position="183"/>
    </location>
</feature>
<sequence>MLSLWEIQLELGEIPDLLSNNLLMPCWQGKHVDKTLYLLQTHSPPARRLIRHDSGDGHEILQNTEEERSEREDEEGVAIGGQDSRSTSEPVDPRSICLSKPKRFGATTGERVAQEHEDGDETEEDRKDDGEEKEQGSKERTKPEPHPVYGMLRSAQGEEEDEYRHDRKDSGVFMHSPEDDLEA</sequence>
<comment type="caution">
    <text evidence="2">The sequence shown here is derived from an EMBL/GenBank/DDBJ whole genome shotgun (WGS) entry which is preliminary data.</text>
</comment>
<dbReference type="Proteomes" id="UP000738359">
    <property type="component" value="Unassembled WGS sequence"/>
</dbReference>
<evidence type="ECO:0000313" key="2">
    <source>
        <dbReference type="EMBL" id="KAF9945445.1"/>
    </source>
</evidence>
<name>A0A9P6IRR0_MORAP</name>
<feature type="non-terminal residue" evidence="2">
    <location>
        <position position="183"/>
    </location>
</feature>
<reference evidence="2" key="1">
    <citation type="journal article" date="2020" name="Fungal Divers.">
        <title>Resolving the Mortierellaceae phylogeny through synthesis of multi-gene phylogenetics and phylogenomics.</title>
        <authorList>
            <person name="Vandepol N."/>
            <person name="Liber J."/>
            <person name="Desiro A."/>
            <person name="Na H."/>
            <person name="Kennedy M."/>
            <person name="Barry K."/>
            <person name="Grigoriev I.V."/>
            <person name="Miller A.N."/>
            <person name="O'Donnell K."/>
            <person name="Stajich J.E."/>
            <person name="Bonito G."/>
        </authorList>
    </citation>
    <scope>NUCLEOTIDE SEQUENCE</scope>
    <source>
        <strain evidence="2">CK1249</strain>
    </source>
</reference>
<accession>A0A9P6IRR0</accession>